<evidence type="ECO:0000313" key="2">
    <source>
        <dbReference type="EMBL" id="KJY62656.1"/>
    </source>
</evidence>
<dbReference type="AlphaFoldDB" id="A0A0F4LYM8"/>
<evidence type="ECO:0000256" key="1">
    <source>
        <dbReference type="SAM" id="Phobius"/>
    </source>
</evidence>
<feature type="transmembrane region" description="Helical" evidence="1">
    <location>
        <begin position="91"/>
        <end position="112"/>
    </location>
</feature>
<dbReference type="HOGENOM" id="CLU_093826_1_1_9"/>
<keyword evidence="1" id="KW-0472">Membrane</keyword>
<dbReference type="PATRIC" id="fig|1218492.5.peg.569"/>
<dbReference type="STRING" id="1218492.JG30_04460"/>
<comment type="caution">
    <text evidence="2">The sequence shown here is derived from an EMBL/GenBank/DDBJ whole genome shotgun (WGS) entry which is preliminary data.</text>
</comment>
<organism evidence="2 3">
    <name type="scientific">Bombilactobacillus mellifer</name>
    <dbReference type="NCBI Taxonomy" id="1218492"/>
    <lineage>
        <taxon>Bacteria</taxon>
        <taxon>Bacillati</taxon>
        <taxon>Bacillota</taxon>
        <taxon>Bacilli</taxon>
        <taxon>Lactobacillales</taxon>
        <taxon>Lactobacillaceae</taxon>
        <taxon>Bombilactobacillus</taxon>
    </lineage>
</organism>
<accession>A0A0F4LYM8</accession>
<dbReference type="RefSeq" id="WP_046315835.1">
    <property type="nucleotide sequence ID" value="NZ_JAMBJK010000003.1"/>
</dbReference>
<evidence type="ECO:0000313" key="3">
    <source>
        <dbReference type="Proteomes" id="UP000033558"/>
    </source>
</evidence>
<dbReference type="NCBIfam" id="TIGR01906">
    <property type="entry name" value="integ_TIGR01906"/>
    <property type="match status" value="1"/>
</dbReference>
<protein>
    <recommendedName>
        <fullName evidence="4">TIGR01906 family membrane protein</fullName>
    </recommendedName>
</protein>
<gene>
    <name evidence="2" type="ORF">JG30_04460</name>
</gene>
<feature type="transmembrane region" description="Helical" evidence="1">
    <location>
        <begin position="124"/>
        <end position="145"/>
    </location>
</feature>
<evidence type="ECO:0008006" key="4">
    <source>
        <dbReference type="Google" id="ProtNLM"/>
    </source>
</evidence>
<dbReference type="EMBL" id="JXJQ01000005">
    <property type="protein sequence ID" value="KJY62656.1"/>
    <property type="molecule type" value="Genomic_DNA"/>
</dbReference>
<dbReference type="Pfam" id="PF07314">
    <property type="entry name" value="Lit"/>
    <property type="match status" value="1"/>
</dbReference>
<feature type="transmembrane region" description="Helical" evidence="1">
    <location>
        <begin position="179"/>
        <end position="200"/>
    </location>
</feature>
<keyword evidence="3" id="KW-1185">Reference proteome</keyword>
<dbReference type="InterPro" id="IPR010178">
    <property type="entry name" value="Lit"/>
</dbReference>
<reference evidence="2 3" key="1">
    <citation type="submission" date="2015-01" db="EMBL/GenBank/DDBJ databases">
        <title>Comparative genomics of the lactic acid bacteria isolated from the honey bee gut.</title>
        <authorList>
            <person name="Ellegaard K.M."/>
            <person name="Tamarit D."/>
            <person name="Javelind E."/>
            <person name="Olofsson T."/>
            <person name="Andersson S.G."/>
            <person name="Vasquez A."/>
        </authorList>
    </citation>
    <scope>NUCLEOTIDE SEQUENCE [LARGE SCALE GENOMIC DNA]</scope>
    <source>
        <strain evidence="2 3">Bin4</strain>
    </source>
</reference>
<keyword evidence="1" id="KW-0812">Transmembrane</keyword>
<dbReference type="OrthoDB" id="9813051at2"/>
<proteinExistence type="predicted"/>
<name>A0A0F4LYM8_9LACO</name>
<sequence length="214" mass="25060">MGGLNLFFSVIFGGWILSSTVLLTIVGSLAIFWLDAHYLQLDLVVQLSQAQIWHNYLQIWRYLFWFPQRWLHLDNFHSSVQGLEHFHEVQLLIGAVVILWFITTIILLVLVIKHQLSKVLVTQQFFLGGLLWLPLVILACALIDFEDLFIGFHHLLFRNNYWIFDALKDPVINMLPDTFFWHCFIVAAVIFELLTLILWWTAKRKKKANPNAIS</sequence>
<feature type="transmembrane region" description="Helical" evidence="1">
    <location>
        <begin position="7"/>
        <end position="34"/>
    </location>
</feature>
<keyword evidence="1" id="KW-1133">Transmembrane helix</keyword>
<dbReference type="Proteomes" id="UP000033558">
    <property type="component" value="Unassembled WGS sequence"/>
</dbReference>